<evidence type="ECO:0000256" key="2">
    <source>
        <dbReference type="ARBA" id="ARBA00022801"/>
    </source>
</evidence>
<dbReference type="Pfam" id="PF10503">
    <property type="entry name" value="Esterase_PHB"/>
    <property type="match status" value="1"/>
</dbReference>
<dbReference type="Proteomes" id="UP000247792">
    <property type="component" value="Unassembled WGS sequence"/>
</dbReference>
<keyword evidence="1" id="KW-0732">Signal</keyword>
<accession>A0A318JMA1</accession>
<proteinExistence type="predicted"/>
<dbReference type="PANTHER" id="PTHR43037:SF1">
    <property type="entry name" value="BLL1128 PROTEIN"/>
    <property type="match status" value="1"/>
</dbReference>
<evidence type="ECO:0000256" key="1">
    <source>
        <dbReference type="ARBA" id="ARBA00022729"/>
    </source>
</evidence>
<organism evidence="3 4">
    <name type="scientific">Undibacterium pigrum</name>
    <dbReference type="NCBI Taxonomy" id="401470"/>
    <lineage>
        <taxon>Bacteria</taxon>
        <taxon>Pseudomonadati</taxon>
        <taxon>Pseudomonadota</taxon>
        <taxon>Betaproteobacteria</taxon>
        <taxon>Burkholderiales</taxon>
        <taxon>Oxalobacteraceae</taxon>
        <taxon>Undibacterium</taxon>
    </lineage>
</organism>
<dbReference type="GO" id="GO:0005576">
    <property type="term" value="C:extracellular region"/>
    <property type="evidence" value="ECO:0007669"/>
    <property type="project" value="InterPro"/>
</dbReference>
<comment type="caution">
    <text evidence="3">The sequence shown here is derived from an EMBL/GenBank/DDBJ whole genome shotgun (WGS) entry which is preliminary data.</text>
</comment>
<evidence type="ECO:0000313" key="4">
    <source>
        <dbReference type="Proteomes" id="UP000247792"/>
    </source>
</evidence>
<reference evidence="3 4" key="1">
    <citation type="submission" date="2018-05" db="EMBL/GenBank/DDBJ databases">
        <title>Genomic Encyclopedia of Type Strains, Phase IV (KMG-IV): sequencing the most valuable type-strain genomes for metagenomic binning, comparative biology and taxonomic classification.</title>
        <authorList>
            <person name="Goeker M."/>
        </authorList>
    </citation>
    <scope>NUCLEOTIDE SEQUENCE [LARGE SCALE GENOMIC DNA]</scope>
    <source>
        <strain evidence="3 4">DSM 19792</strain>
    </source>
</reference>
<dbReference type="SUPFAM" id="SSF53474">
    <property type="entry name" value="alpha/beta-Hydrolases"/>
    <property type="match status" value="1"/>
</dbReference>
<dbReference type="Gene3D" id="3.40.50.1820">
    <property type="entry name" value="alpha/beta hydrolase"/>
    <property type="match status" value="1"/>
</dbReference>
<keyword evidence="4" id="KW-1185">Reference proteome</keyword>
<dbReference type="EMBL" id="QJKB01000007">
    <property type="protein sequence ID" value="PXX41382.1"/>
    <property type="molecule type" value="Genomic_DNA"/>
</dbReference>
<dbReference type="GO" id="GO:0016787">
    <property type="term" value="F:hydrolase activity"/>
    <property type="evidence" value="ECO:0007669"/>
    <property type="project" value="UniProtKB-KW"/>
</dbReference>
<evidence type="ECO:0000313" key="3">
    <source>
        <dbReference type="EMBL" id="PXX41382.1"/>
    </source>
</evidence>
<sequence>MNEIFMAKRIPKSTWSKSFTRILSSMSKTMTRAGTTVVKKAVTKALALPRARKTAKLVSTVKPVAAIPLAKASPRPDSSWTAGITVGLAGARRYQLYRPPGVKRGERLPLMVMLHGCLQDAAALAASSRMNRLAARKRFLVLYPEQEKLANTHACWNWYETRSGRAQREARSINAVIDQLCLQQPIDPQRIVVAGLSAGASMAALLALAYPERFKALAMHSGVASGLANSTATAVMAMRGRKQDAAPLPGGIKLPALLVIQGSKDRVVAPANAALLARQWAEQAGAKEGKPRIVQRGTRYPATVTNYRRQGQIVVSLCEVTGLDHAWSGGAASHAYSDPKGPDASGMIWAFAIKQFS</sequence>
<protein>
    <submittedName>
        <fullName evidence="3">Poly(Hydroxyalkanoate) depolymerase family esterase</fullName>
    </submittedName>
</protein>
<dbReference type="InterPro" id="IPR010126">
    <property type="entry name" value="Esterase_phb"/>
</dbReference>
<dbReference type="NCBIfam" id="TIGR01840">
    <property type="entry name" value="esterase_phb"/>
    <property type="match status" value="1"/>
</dbReference>
<keyword evidence="2" id="KW-0378">Hydrolase</keyword>
<name>A0A318JMA1_9BURK</name>
<gene>
    <name evidence="3" type="ORF">DFR42_10733</name>
</gene>
<dbReference type="InterPro" id="IPR050955">
    <property type="entry name" value="Plant_Biomass_Hydrol_Est"/>
</dbReference>
<dbReference type="AlphaFoldDB" id="A0A318JMA1"/>
<dbReference type="PANTHER" id="PTHR43037">
    <property type="entry name" value="UNNAMED PRODUCT-RELATED"/>
    <property type="match status" value="1"/>
</dbReference>
<dbReference type="InterPro" id="IPR029058">
    <property type="entry name" value="AB_hydrolase_fold"/>
</dbReference>